<dbReference type="HAMAP" id="MF_00523">
    <property type="entry name" value="LpxD"/>
    <property type="match status" value="1"/>
</dbReference>
<dbReference type="GO" id="GO:0009245">
    <property type="term" value="P:lipid A biosynthetic process"/>
    <property type="evidence" value="ECO:0007669"/>
    <property type="project" value="UniProtKB-UniRule"/>
</dbReference>
<evidence type="ECO:0000259" key="8">
    <source>
        <dbReference type="Pfam" id="PF04613"/>
    </source>
</evidence>
<reference evidence="9 10" key="1">
    <citation type="submission" date="2023-08" db="EMBL/GenBank/DDBJ databases">
        <title>Pleionea litopenaei sp. nov., isolated from stomach of juvenile Litopenaeus vannamei.</title>
        <authorList>
            <person name="Rho A.M."/>
            <person name="Hwang C.Y."/>
        </authorList>
    </citation>
    <scope>NUCLEOTIDE SEQUENCE [LARGE SCALE GENOMIC DNA]</scope>
    <source>
        <strain evidence="9 10">HL-JVS1</strain>
    </source>
</reference>
<evidence type="ECO:0000256" key="1">
    <source>
        <dbReference type="ARBA" id="ARBA00022516"/>
    </source>
</evidence>
<dbReference type="PANTHER" id="PTHR43378:SF2">
    <property type="entry name" value="UDP-3-O-ACYLGLUCOSAMINE N-ACYLTRANSFERASE 1, MITOCHONDRIAL-RELATED"/>
    <property type="match status" value="1"/>
</dbReference>
<keyword evidence="3 7" id="KW-0808">Transferase</keyword>
<feature type="domain" description="UDP-3-O-[3-hydroxymyristoyl] glucosamine N-acyltransferase non-repeat region" evidence="8">
    <location>
        <begin position="28"/>
        <end position="93"/>
    </location>
</feature>
<dbReference type="Pfam" id="PF00132">
    <property type="entry name" value="Hexapep"/>
    <property type="match status" value="1"/>
</dbReference>
<comment type="subunit">
    <text evidence="7">Homotrimer.</text>
</comment>
<dbReference type="InterPro" id="IPR011004">
    <property type="entry name" value="Trimer_LpxA-like_sf"/>
</dbReference>
<dbReference type="GO" id="GO:0016020">
    <property type="term" value="C:membrane"/>
    <property type="evidence" value="ECO:0007669"/>
    <property type="project" value="GOC"/>
</dbReference>
<evidence type="ECO:0000256" key="7">
    <source>
        <dbReference type="HAMAP-Rule" id="MF_00523"/>
    </source>
</evidence>
<keyword evidence="6 7" id="KW-0012">Acyltransferase</keyword>
<evidence type="ECO:0000256" key="4">
    <source>
        <dbReference type="ARBA" id="ARBA00022737"/>
    </source>
</evidence>
<dbReference type="RefSeq" id="WP_309202104.1">
    <property type="nucleotide sequence ID" value="NZ_CP133548.1"/>
</dbReference>
<keyword evidence="1 7" id="KW-0444">Lipid biosynthesis</keyword>
<evidence type="ECO:0000256" key="3">
    <source>
        <dbReference type="ARBA" id="ARBA00022679"/>
    </source>
</evidence>
<dbReference type="InterPro" id="IPR020573">
    <property type="entry name" value="UDP_GlcNAc_AcTrfase_non-rep"/>
</dbReference>
<dbReference type="InterPro" id="IPR018357">
    <property type="entry name" value="Hexapep_transf_CS"/>
</dbReference>
<keyword evidence="2 7" id="KW-0441">Lipid A biosynthesis</keyword>
<dbReference type="Gene3D" id="1.20.5.170">
    <property type="match status" value="1"/>
</dbReference>
<evidence type="ECO:0000256" key="2">
    <source>
        <dbReference type="ARBA" id="ARBA00022556"/>
    </source>
</evidence>
<dbReference type="AlphaFoldDB" id="A0AA51RT18"/>
<comment type="function">
    <text evidence="7">Catalyzes the N-acylation of UDP-3-O-acylglucosamine using 3-hydroxyacyl-ACP as the acyl donor. Is involved in the biosynthesis of lipid A, a phosphorylated glycolipid that anchors the lipopolysaccharide to the outer membrane of the cell.</text>
</comment>
<dbReference type="CDD" id="cd03352">
    <property type="entry name" value="LbH_LpxD"/>
    <property type="match status" value="1"/>
</dbReference>
<dbReference type="Pfam" id="PF04613">
    <property type="entry name" value="LpxD"/>
    <property type="match status" value="1"/>
</dbReference>
<dbReference type="Gene3D" id="3.40.1390.10">
    <property type="entry name" value="MurE/MurF, N-terminal domain"/>
    <property type="match status" value="1"/>
</dbReference>
<gene>
    <name evidence="7 9" type="primary">lpxD</name>
    <name evidence="9" type="ORF">Q9312_17270</name>
</gene>
<dbReference type="SUPFAM" id="SSF51161">
    <property type="entry name" value="Trimeric LpxA-like enzymes"/>
    <property type="match status" value="1"/>
</dbReference>
<name>A0AA51RT18_9GAMM</name>
<dbReference type="KEGG" id="plei:Q9312_17270"/>
<comment type="catalytic activity">
    <reaction evidence="7">
        <text>a UDP-3-O-[(3R)-3-hydroxyacyl]-alpha-D-glucosamine + a (3R)-hydroxyacyl-[ACP] = a UDP-2-N,3-O-bis[(3R)-3-hydroxyacyl]-alpha-D-glucosamine + holo-[ACP] + H(+)</text>
        <dbReference type="Rhea" id="RHEA:53836"/>
        <dbReference type="Rhea" id="RHEA-COMP:9685"/>
        <dbReference type="Rhea" id="RHEA-COMP:9945"/>
        <dbReference type="ChEBI" id="CHEBI:15378"/>
        <dbReference type="ChEBI" id="CHEBI:64479"/>
        <dbReference type="ChEBI" id="CHEBI:78827"/>
        <dbReference type="ChEBI" id="CHEBI:137740"/>
        <dbReference type="ChEBI" id="CHEBI:137748"/>
        <dbReference type="EC" id="2.3.1.191"/>
    </reaction>
</comment>
<dbReference type="InterPro" id="IPR001451">
    <property type="entry name" value="Hexapep"/>
</dbReference>
<organism evidence="9 10">
    <name type="scientific">Pleionea litopenaei</name>
    <dbReference type="NCBI Taxonomy" id="3070815"/>
    <lineage>
        <taxon>Bacteria</taxon>
        <taxon>Pseudomonadati</taxon>
        <taxon>Pseudomonadota</taxon>
        <taxon>Gammaproteobacteria</taxon>
        <taxon>Oceanospirillales</taxon>
        <taxon>Pleioneaceae</taxon>
        <taxon>Pleionea</taxon>
    </lineage>
</organism>
<dbReference type="EMBL" id="CP133548">
    <property type="protein sequence ID" value="WMS86968.1"/>
    <property type="molecule type" value="Genomic_DNA"/>
</dbReference>
<keyword evidence="10" id="KW-1185">Reference proteome</keyword>
<comment type="similarity">
    <text evidence="7">Belongs to the transferase hexapeptide repeat family. LpxD subfamily.</text>
</comment>
<accession>A0AA51RT18</accession>
<keyword evidence="4 7" id="KW-0677">Repeat</keyword>
<protein>
    <recommendedName>
        <fullName evidence="7">UDP-3-O-acylglucosamine N-acyltransferase</fullName>
        <ecNumber evidence="7">2.3.1.191</ecNumber>
    </recommendedName>
</protein>
<feature type="active site" description="Proton acceptor" evidence="7">
    <location>
        <position position="243"/>
    </location>
</feature>
<sequence length="350" mass="36618">MTETMSGYELHEIASIIGAQIKGDAACRVFAINTIQDAGSGEIAFLSNPKYQGYLTSTKASALILAPQLADQFSGNALVMDNPYLGFAKVAQLLDTTPPIATGIHPMAVVADSADVAQSANIAAGAIIGEGVCIGENVQIGANCVVGQGSRIGNDSRIYPSVSIYHNVTIGERAIIHSGSVIGSDGFGFANEAGNWVKIPQLGGVVIGSDFECGANCTIDRGAIRDTVIGDDVKLDNMCHLAHNVEFGDHSAMAAYSGVAGSSKVGEYCTISGRVTILGHIELADGVHVTAGSQVSKSLDKGAYSSGSPLMSNRDWKRNVARLRQLDEMAKSIKQLEKQIAQLKSENSDE</sequence>
<dbReference type="Proteomes" id="UP001239782">
    <property type="component" value="Chromosome"/>
</dbReference>
<keyword evidence="5 7" id="KW-0443">Lipid metabolism</keyword>
<evidence type="ECO:0000313" key="9">
    <source>
        <dbReference type="EMBL" id="WMS86968.1"/>
    </source>
</evidence>
<evidence type="ECO:0000256" key="6">
    <source>
        <dbReference type="ARBA" id="ARBA00023315"/>
    </source>
</evidence>
<dbReference type="NCBIfam" id="NF002060">
    <property type="entry name" value="PRK00892.1"/>
    <property type="match status" value="1"/>
</dbReference>
<dbReference type="InterPro" id="IPR007691">
    <property type="entry name" value="LpxD"/>
</dbReference>
<dbReference type="GO" id="GO:0016410">
    <property type="term" value="F:N-acyltransferase activity"/>
    <property type="evidence" value="ECO:0007669"/>
    <property type="project" value="InterPro"/>
</dbReference>
<evidence type="ECO:0000313" key="10">
    <source>
        <dbReference type="Proteomes" id="UP001239782"/>
    </source>
</evidence>
<dbReference type="PANTHER" id="PTHR43378">
    <property type="entry name" value="UDP-3-O-ACYLGLUCOSAMINE N-ACYLTRANSFERASE"/>
    <property type="match status" value="1"/>
</dbReference>
<dbReference type="Gene3D" id="2.160.10.10">
    <property type="entry name" value="Hexapeptide repeat proteins"/>
    <property type="match status" value="1"/>
</dbReference>
<dbReference type="PROSITE" id="PS00101">
    <property type="entry name" value="HEXAPEP_TRANSFERASES"/>
    <property type="match status" value="1"/>
</dbReference>
<comment type="pathway">
    <text evidence="7">Bacterial outer membrane biogenesis; LPS lipid A biosynthesis.</text>
</comment>
<evidence type="ECO:0000256" key="5">
    <source>
        <dbReference type="ARBA" id="ARBA00023098"/>
    </source>
</evidence>
<proteinExistence type="inferred from homology"/>
<dbReference type="EC" id="2.3.1.191" evidence="7"/>
<dbReference type="NCBIfam" id="TIGR01853">
    <property type="entry name" value="lipid_A_lpxD"/>
    <property type="match status" value="1"/>
</dbReference>
<dbReference type="GO" id="GO:0103118">
    <property type="term" value="F:UDP-3-O-[(3R)-3-hydroxyacyl]-glucosamine N-acyltransferase activity"/>
    <property type="evidence" value="ECO:0007669"/>
    <property type="project" value="UniProtKB-EC"/>
</dbReference>